<dbReference type="InterPro" id="IPR050121">
    <property type="entry name" value="Cytochrome_P450_monoxygenase"/>
</dbReference>
<dbReference type="InterPro" id="IPR001128">
    <property type="entry name" value="Cyt_P450"/>
</dbReference>
<dbReference type="Gene3D" id="1.10.630.10">
    <property type="entry name" value="Cytochrome P450"/>
    <property type="match status" value="1"/>
</dbReference>
<evidence type="ECO:0000313" key="9">
    <source>
        <dbReference type="EMBL" id="KJZ74633.1"/>
    </source>
</evidence>
<evidence type="ECO:0008006" key="11">
    <source>
        <dbReference type="Google" id="ProtNLM"/>
    </source>
</evidence>
<evidence type="ECO:0000256" key="5">
    <source>
        <dbReference type="ARBA" id="ARBA00023004"/>
    </source>
</evidence>
<accession>A0A0F7ZUC7</accession>
<evidence type="ECO:0000313" key="10">
    <source>
        <dbReference type="Proteomes" id="UP000054481"/>
    </source>
</evidence>
<keyword evidence="6" id="KW-0503">Monooxygenase</keyword>
<dbReference type="EMBL" id="KQ030524">
    <property type="protein sequence ID" value="KJZ74633.1"/>
    <property type="molecule type" value="Genomic_DNA"/>
</dbReference>
<keyword evidence="3 7" id="KW-0349">Heme</keyword>
<keyword evidence="5 7" id="KW-0408">Iron</keyword>
<keyword evidence="10" id="KW-1185">Reference proteome</keyword>
<dbReference type="GO" id="GO:0005506">
    <property type="term" value="F:iron ion binding"/>
    <property type="evidence" value="ECO:0007669"/>
    <property type="project" value="InterPro"/>
</dbReference>
<feature type="signal peptide" evidence="8">
    <location>
        <begin position="1"/>
        <end position="16"/>
    </location>
</feature>
<dbReference type="PRINTS" id="PR00385">
    <property type="entry name" value="P450"/>
</dbReference>
<dbReference type="AlphaFoldDB" id="A0A0F7ZUC7"/>
<dbReference type="InterPro" id="IPR036396">
    <property type="entry name" value="Cyt_P450_sf"/>
</dbReference>
<evidence type="ECO:0000256" key="3">
    <source>
        <dbReference type="ARBA" id="ARBA00022617"/>
    </source>
</evidence>
<keyword evidence="4 7" id="KW-0479">Metal-binding</keyword>
<organism evidence="9 10">
    <name type="scientific">Hirsutella minnesotensis 3608</name>
    <dbReference type="NCBI Taxonomy" id="1043627"/>
    <lineage>
        <taxon>Eukaryota</taxon>
        <taxon>Fungi</taxon>
        <taxon>Dikarya</taxon>
        <taxon>Ascomycota</taxon>
        <taxon>Pezizomycotina</taxon>
        <taxon>Sordariomycetes</taxon>
        <taxon>Hypocreomycetidae</taxon>
        <taxon>Hypocreales</taxon>
        <taxon>Ophiocordycipitaceae</taxon>
        <taxon>Hirsutella</taxon>
    </lineage>
</organism>
<evidence type="ECO:0000256" key="7">
    <source>
        <dbReference type="PIRSR" id="PIRSR602403-1"/>
    </source>
</evidence>
<dbReference type="Pfam" id="PF00067">
    <property type="entry name" value="p450"/>
    <property type="match status" value="1"/>
</dbReference>
<feature type="chain" id="PRO_5002526129" description="Cytochrome P450" evidence="8">
    <location>
        <begin position="17"/>
        <end position="468"/>
    </location>
</feature>
<reference evidence="9 10" key="1">
    <citation type="journal article" date="2014" name="Genome Biol. Evol.">
        <title>Comparative genomics and transcriptomics analyses reveal divergent lifestyle features of nematode endoparasitic fungus Hirsutella minnesotensis.</title>
        <authorList>
            <person name="Lai Y."/>
            <person name="Liu K."/>
            <person name="Zhang X."/>
            <person name="Zhang X."/>
            <person name="Li K."/>
            <person name="Wang N."/>
            <person name="Shu C."/>
            <person name="Wu Y."/>
            <person name="Wang C."/>
            <person name="Bushley K.E."/>
            <person name="Xiang M."/>
            <person name="Liu X."/>
        </authorList>
    </citation>
    <scope>NUCLEOTIDE SEQUENCE [LARGE SCALE GENOMIC DNA]</scope>
    <source>
        <strain evidence="9 10">3608</strain>
    </source>
</reference>
<dbReference type="InterPro" id="IPR002403">
    <property type="entry name" value="Cyt_P450_E_grp-IV"/>
</dbReference>
<evidence type="ECO:0000256" key="4">
    <source>
        <dbReference type="ARBA" id="ARBA00022723"/>
    </source>
</evidence>
<comment type="similarity">
    <text evidence="2">Belongs to the cytochrome P450 family.</text>
</comment>
<keyword evidence="8" id="KW-0732">Signal</keyword>
<feature type="binding site" description="axial binding residue" evidence="7">
    <location>
        <position position="430"/>
    </location>
    <ligand>
        <name>heme</name>
        <dbReference type="ChEBI" id="CHEBI:30413"/>
    </ligand>
    <ligandPart>
        <name>Fe</name>
        <dbReference type="ChEBI" id="CHEBI:18248"/>
    </ligandPart>
</feature>
<sequence>MVVSLIVSALWLRSWTQNRRRWRLPSTIPRIPFYLSALYTYKRADRTTFYNACVRHAAEQHGAVLVWNKGRWTILITDPQYLTEVFRNDHVFAKAGPYHKSPGGAAAHLFGLNIIDSHGPLWRHFRSILQRGIQRRIDIRFIRRKSTELAAELVRMQNVASSSGCGVEISLPIQRWALSIYGEYFMDKDLVAGGNELQDALNRLRRLRMSPLLALYPPLERLQWLFPSSRRAFALARSIEAILVGHVDGGVHAKSDIMIYRLNRALSTGDISEFHYRSNLKQLLFAGHENTEVVLNSALWELAKSPEVQDRLWRELCSNLPSPYSARDLGRLPLLAATILETMRLYPPISLTNRATTRDACLGGSLHIPAGTWVGWSAYAVHTNPCIWGPSALDFNPDRWGRDMDEVLRTFRTQQARGRYIPFATHARRCSGSNFAILQLKVALCELVRRLRWARDPGYHFSLLQVCP</sequence>
<keyword evidence="6" id="KW-0560">Oxidoreductase</keyword>
<dbReference type="GO" id="GO:0004497">
    <property type="term" value="F:monooxygenase activity"/>
    <property type="evidence" value="ECO:0007669"/>
    <property type="project" value="UniProtKB-KW"/>
</dbReference>
<comment type="cofactor">
    <cofactor evidence="1 7">
        <name>heme</name>
        <dbReference type="ChEBI" id="CHEBI:30413"/>
    </cofactor>
</comment>
<gene>
    <name evidence="9" type="ORF">HIM_05983</name>
</gene>
<evidence type="ECO:0000256" key="1">
    <source>
        <dbReference type="ARBA" id="ARBA00001971"/>
    </source>
</evidence>
<dbReference type="SUPFAM" id="SSF48264">
    <property type="entry name" value="Cytochrome P450"/>
    <property type="match status" value="1"/>
</dbReference>
<dbReference type="GO" id="GO:0016705">
    <property type="term" value="F:oxidoreductase activity, acting on paired donors, with incorporation or reduction of molecular oxygen"/>
    <property type="evidence" value="ECO:0007669"/>
    <property type="project" value="InterPro"/>
</dbReference>
<proteinExistence type="inferred from homology"/>
<dbReference type="PANTHER" id="PTHR24305">
    <property type="entry name" value="CYTOCHROME P450"/>
    <property type="match status" value="1"/>
</dbReference>
<evidence type="ECO:0000256" key="6">
    <source>
        <dbReference type="ARBA" id="ARBA00023033"/>
    </source>
</evidence>
<evidence type="ECO:0000256" key="2">
    <source>
        <dbReference type="ARBA" id="ARBA00010617"/>
    </source>
</evidence>
<dbReference type="PANTHER" id="PTHR24305:SF223">
    <property type="entry name" value="CYTOCHROME P450-DIT2"/>
    <property type="match status" value="1"/>
</dbReference>
<dbReference type="Proteomes" id="UP000054481">
    <property type="component" value="Unassembled WGS sequence"/>
</dbReference>
<dbReference type="GO" id="GO:0020037">
    <property type="term" value="F:heme binding"/>
    <property type="evidence" value="ECO:0007669"/>
    <property type="project" value="InterPro"/>
</dbReference>
<dbReference type="OrthoDB" id="1470350at2759"/>
<dbReference type="PRINTS" id="PR00465">
    <property type="entry name" value="EP450IV"/>
</dbReference>
<protein>
    <recommendedName>
        <fullName evidence="11">Cytochrome P450</fullName>
    </recommendedName>
</protein>
<name>A0A0F7ZUC7_9HYPO</name>
<evidence type="ECO:0000256" key="8">
    <source>
        <dbReference type="SAM" id="SignalP"/>
    </source>
</evidence>